<evidence type="ECO:0000313" key="2">
    <source>
        <dbReference type="EMBL" id="MFD1984658.1"/>
    </source>
</evidence>
<organism evidence="2 3">
    <name type="scientific">Mesorhizobium newzealandense</name>
    <dbReference type="NCBI Taxonomy" id="1300302"/>
    <lineage>
        <taxon>Bacteria</taxon>
        <taxon>Pseudomonadati</taxon>
        <taxon>Pseudomonadota</taxon>
        <taxon>Alphaproteobacteria</taxon>
        <taxon>Hyphomicrobiales</taxon>
        <taxon>Phyllobacteriaceae</taxon>
        <taxon>Mesorhizobium</taxon>
    </lineage>
</organism>
<sequence>MQFGQINPRINPAERHRIEQEALGRRHQREQFMLERRHKALHRLDLRERRSLETKIRREILAAESLHVETWKARQHQIEVNNLDITVPAVGLKAEPKRSWKKNIGENSGHKQNRPRGHRYTREE</sequence>
<accession>A0ABW4UDL3</accession>
<proteinExistence type="predicted"/>
<feature type="region of interest" description="Disordered" evidence="1">
    <location>
        <begin position="98"/>
        <end position="124"/>
    </location>
</feature>
<keyword evidence="3" id="KW-1185">Reference proteome</keyword>
<protein>
    <submittedName>
        <fullName evidence="2">Uncharacterized protein</fullName>
    </submittedName>
</protein>
<dbReference type="EMBL" id="JBHUGZ010000012">
    <property type="protein sequence ID" value="MFD1984658.1"/>
    <property type="molecule type" value="Genomic_DNA"/>
</dbReference>
<reference evidence="3" key="1">
    <citation type="journal article" date="2019" name="Int. J. Syst. Evol. Microbiol.">
        <title>The Global Catalogue of Microorganisms (GCM) 10K type strain sequencing project: providing services to taxonomists for standard genome sequencing and annotation.</title>
        <authorList>
            <consortium name="The Broad Institute Genomics Platform"/>
            <consortium name="The Broad Institute Genome Sequencing Center for Infectious Disease"/>
            <person name="Wu L."/>
            <person name="Ma J."/>
        </authorList>
    </citation>
    <scope>NUCLEOTIDE SEQUENCE [LARGE SCALE GENOMIC DNA]</scope>
    <source>
        <strain evidence="3">CGMCC 1.16225</strain>
    </source>
</reference>
<evidence type="ECO:0000313" key="3">
    <source>
        <dbReference type="Proteomes" id="UP001597405"/>
    </source>
</evidence>
<dbReference type="RefSeq" id="WP_143748869.1">
    <property type="nucleotide sequence ID" value="NZ_JBHUGZ010000012.1"/>
</dbReference>
<name>A0ABW4UDL3_9HYPH</name>
<comment type="caution">
    <text evidence="2">The sequence shown here is derived from an EMBL/GenBank/DDBJ whole genome shotgun (WGS) entry which is preliminary data.</text>
</comment>
<feature type="compositionally biased region" description="Basic residues" evidence="1">
    <location>
        <begin position="111"/>
        <end position="124"/>
    </location>
</feature>
<gene>
    <name evidence="2" type="ORF">ACFSOZ_19085</name>
</gene>
<evidence type="ECO:0000256" key="1">
    <source>
        <dbReference type="SAM" id="MobiDB-lite"/>
    </source>
</evidence>
<dbReference type="Proteomes" id="UP001597405">
    <property type="component" value="Unassembled WGS sequence"/>
</dbReference>